<dbReference type="Pfam" id="PF13196">
    <property type="entry name" value="DUF4012"/>
    <property type="match status" value="1"/>
</dbReference>
<gene>
    <name evidence="1" type="ORF">GCM10022383_06780</name>
</gene>
<proteinExistence type="predicted"/>
<name>A0ABP7MV62_9MICO</name>
<dbReference type="Proteomes" id="UP001501591">
    <property type="component" value="Unassembled WGS sequence"/>
</dbReference>
<organism evidence="1 2">
    <name type="scientific">Microbacterium soli</name>
    <dbReference type="NCBI Taxonomy" id="446075"/>
    <lineage>
        <taxon>Bacteria</taxon>
        <taxon>Bacillati</taxon>
        <taxon>Actinomycetota</taxon>
        <taxon>Actinomycetes</taxon>
        <taxon>Micrococcales</taxon>
        <taxon>Microbacteriaceae</taxon>
        <taxon>Microbacterium</taxon>
    </lineage>
</organism>
<evidence type="ECO:0000313" key="2">
    <source>
        <dbReference type="Proteomes" id="UP001501591"/>
    </source>
</evidence>
<protein>
    <recommendedName>
        <fullName evidence="3">DUF4012 domain-containing protein</fullName>
    </recommendedName>
</protein>
<evidence type="ECO:0008006" key="3">
    <source>
        <dbReference type="Google" id="ProtNLM"/>
    </source>
</evidence>
<comment type="caution">
    <text evidence="1">The sequence shown here is derived from an EMBL/GenBank/DDBJ whole genome shotgun (WGS) entry which is preliminary data.</text>
</comment>
<keyword evidence="2" id="KW-1185">Reference proteome</keyword>
<dbReference type="InterPro" id="IPR025101">
    <property type="entry name" value="DUF4012"/>
</dbReference>
<accession>A0ABP7MV62</accession>
<reference evidence="2" key="1">
    <citation type="journal article" date="2019" name="Int. J. Syst. Evol. Microbiol.">
        <title>The Global Catalogue of Microorganisms (GCM) 10K type strain sequencing project: providing services to taxonomists for standard genome sequencing and annotation.</title>
        <authorList>
            <consortium name="The Broad Institute Genomics Platform"/>
            <consortium name="The Broad Institute Genome Sequencing Center for Infectious Disease"/>
            <person name="Wu L."/>
            <person name="Ma J."/>
        </authorList>
    </citation>
    <scope>NUCLEOTIDE SEQUENCE [LARGE SCALE GENOMIC DNA]</scope>
    <source>
        <strain evidence="2">JCM 17024</strain>
    </source>
</reference>
<dbReference type="EMBL" id="BAABCP010000001">
    <property type="protein sequence ID" value="GAA3930842.1"/>
    <property type="molecule type" value="Genomic_DNA"/>
</dbReference>
<sequence>MLGIFLLLVAAVVMGGILLVQALQVKDDLQGAKSKIGQVVPLMKDGDVAGVESLSQEVLKLTSDADEIVNGPLWGIAGAVPWVGANVTAVSETTQATHILVRDALPLASELLPLADPANFKVEGGGINLEPFRTAQPKLPELKSVFDEAKSHIDRIDLDAIHPFVEDNIGQLVDIVEQATPAIDFAEKNLPMVLSMLGGDGPRNYALLFQNNAETRATGGNPGAGAVLRVDGGKVEMRQDQAALDFVLKGPKGFFPQHLENPDEEKLFESDTWKYSQNYTRMPDFTDTARLVSGLWGKTVGDRLDGIISVDPVTLSYMLKVAGPVTVEGEDTPVTADNAVKLLLSDTYERFGARGELADLYFAKVSAAVFSTVMSGGWDPLAMLEQLQRAADEQRVYAWFADADQQAVAAELGVDGTVTTDNEKVTQTGIYLNDDAHSKLEYYLSNEMAVTCDADKRTMTTSITMHSAVPGNDLSHYTLGMRNERWGQPRTTIMLDVIGMALPGGELVGSSPAKGDRDAEERVGTYKGRDFRSMVVMVPMGESRTVSFTTTVPTDADQPLQVRYSPTVTETPVTVDASCGSMFPAP</sequence>
<evidence type="ECO:0000313" key="1">
    <source>
        <dbReference type="EMBL" id="GAA3930842.1"/>
    </source>
</evidence>
<dbReference type="RefSeq" id="WP_344818093.1">
    <property type="nucleotide sequence ID" value="NZ_BAABCP010000001.1"/>
</dbReference>